<evidence type="ECO:0000256" key="1">
    <source>
        <dbReference type="SAM" id="MobiDB-lite"/>
    </source>
</evidence>
<keyword evidence="4" id="KW-1185">Reference proteome</keyword>
<name>A0A9P0L3X2_ACAOB</name>
<evidence type="ECO:0000313" key="3">
    <source>
        <dbReference type="EMBL" id="CAH1988980.1"/>
    </source>
</evidence>
<feature type="compositionally biased region" description="Acidic residues" evidence="1">
    <location>
        <begin position="33"/>
        <end position="43"/>
    </location>
</feature>
<evidence type="ECO:0000259" key="2">
    <source>
        <dbReference type="Pfam" id="PF13843"/>
    </source>
</evidence>
<comment type="caution">
    <text evidence="3">The sequence shown here is derived from an EMBL/GenBank/DDBJ whole genome shotgun (WGS) entry which is preliminary data.</text>
</comment>
<gene>
    <name evidence="3" type="ORF">ACAOBT_LOCUS18773</name>
</gene>
<organism evidence="3 4">
    <name type="scientific">Acanthoscelides obtectus</name>
    <name type="common">Bean weevil</name>
    <name type="synonym">Bruchus obtectus</name>
    <dbReference type="NCBI Taxonomy" id="200917"/>
    <lineage>
        <taxon>Eukaryota</taxon>
        <taxon>Metazoa</taxon>
        <taxon>Ecdysozoa</taxon>
        <taxon>Arthropoda</taxon>
        <taxon>Hexapoda</taxon>
        <taxon>Insecta</taxon>
        <taxon>Pterygota</taxon>
        <taxon>Neoptera</taxon>
        <taxon>Endopterygota</taxon>
        <taxon>Coleoptera</taxon>
        <taxon>Polyphaga</taxon>
        <taxon>Cucujiformia</taxon>
        <taxon>Chrysomeloidea</taxon>
        <taxon>Chrysomelidae</taxon>
        <taxon>Bruchinae</taxon>
        <taxon>Bruchini</taxon>
        <taxon>Acanthoscelides</taxon>
    </lineage>
</organism>
<dbReference type="InterPro" id="IPR029526">
    <property type="entry name" value="PGBD"/>
</dbReference>
<sequence length="320" mass="36067">MARPLTDSELLALVEVSESDGSVSELEDRTSNESEEESSEDDLIPVLANNPTTSNATVGSKDGKIQWPMDSPSQSGRFSSANVTKSSTGVTRYACARIFDVKSSFDIVFSDVVETQIINMTNIEGFRVFGSCWKDLDKMTFQAYIGLLILVGVYKSYGEATKSLWNEETGRSIFRATMSLELFTKISRVIRFDNKTTRPERRRSDKLVAIRDVWEKWVENIPKLFNLHENVTVDEQLVSFRGRCPFKQYIPSKPAKYGVKIWTLCDSKTSYAYKLQIYTGKEAGSASEKNQGMRVVCDLTSDLRGHNVTCDNFFTSYNLG</sequence>
<evidence type="ECO:0000313" key="4">
    <source>
        <dbReference type="Proteomes" id="UP001152888"/>
    </source>
</evidence>
<dbReference type="PANTHER" id="PTHR46599:SF6">
    <property type="entry name" value="DUAL SPECIFICITY PHOSPHATASE 26"/>
    <property type="match status" value="1"/>
</dbReference>
<dbReference type="Pfam" id="PF13843">
    <property type="entry name" value="DDE_Tnp_1_7"/>
    <property type="match status" value="1"/>
</dbReference>
<dbReference type="Proteomes" id="UP001152888">
    <property type="component" value="Unassembled WGS sequence"/>
</dbReference>
<protein>
    <recommendedName>
        <fullName evidence="2">PiggyBac transposable element-derived protein domain-containing protein</fullName>
    </recommendedName>
</protein>
<feature type="compositionally biased region" description="Polar residues" evidence="1">
    <location>
        <begin position="49"/>
        <end position="58"/>
    </location>
</feature>
<dbReference type="EMBL" id="CAKOFQ010007054">
    <property type="protein sequence ID" value="CAH1988980.1"/>
    <property type="molecule type" value="Genomic_DNA"/>
</dbReference>
<feature type="domain" description="PiggyBac transposable element-derived protein" evidence="2">
    <location>
        <begin position="105"/>
        <end position="319"/>
    </location>
</feature>
<dbReference type="OrthoDB" id="10038921at2759"/>
<dbReference type="AlphaFoldDB" id="A0A9P0L3X2"/>
<accession>A0A9P0L3X2</accession>
<proteinExistence type="predicted"/>
<feature type="region of interest" description="Disordered" evidence="1">
    <location>
        <begin position="16"/>
        <end position="64"/>
    </location>
</feature>
<dbReference type="PANTHER" id="PTHR46599">
    <property type="entry name" value="PIGGYBAC TRANSPOSABLE ELEMENT-DERIVED PROTEIN 4"/>
    <property type="match status" value="1"/>
</dbReference>
<reference evidence="3" key="1">
    <citation type="submission" date="2022-03" db="EMBL/GenBank/DDBJ databases">
        <authorList>
            <person name="Sayadi A."/>
        </authorList>
    </citation>
    <scope>NUCLEOTIDE SEQUENCE</scope>
</reference>